<dbReference type="GO" id="GO:0006508">
    <property type="term" value="P:proteolysis"/>
    <property type="evidence" value="ECO:0007669"/>
    <property type="project" value="InterPro"/>
</dbReference>
<dbReference type="AlphaFoldDB" id="A0A2A4YNK0"/>
<keyword evidence="1" id="KW-0472">Membrane</keyword>
<accession>A0A2A4YNK0</accession>
<dbReference type="Gene3D" id="3.40.710.10">
    <property type="entry name" value="DD-peptidase/beta-lactamase superfamily"/>
    <property type="match status" value="1"/>
</dbReference>
<evidence type="ECO:0000256" key="1">
    <source>
        <dbReference type="SAM" id="Phobius"/>
    </source>
</evidence>
<evidence type="ECO:0000259" key="2">
    <source>
        <dbReference type="Pfam" id="PF00768"/>
    </source>
</evidence>
<evidence type="ECO:0000313" key="4">
    <source>
        <dbReference type="Proteomes" id="UP000217838"/>
    </source>
</evidence>
<gene>
    <name evidence="3" type="ORF">COB11_00295</name>
</gene>
<protein>
    <recommendedName>
        <fullName evidence="2">Peptidase S11 D-alanyl-D-alanine carboxypeptidase A N-terminal domain-containing protein</fullName>
    </recommendedName>
</protein>
<keyword evidence="1" id="KW-1133">Transmembrane helix</keyword>
<reference evidence="4" key="1">
    <citation type="submission" date="2017-08" db="EMBL/GenBank/DDBJ databases">
        <title>A dynamic microbial community with high functional redundancy inhabits the cold, oxic subseafloor aquifer.</title>
        <authorList>
            <person name="Tully B.J."/>
            <person name="Wheat C.G."/>
            <person name="Glazer B.T."/>
            <person name="Huber J.A."/>
        </authorList>
    </citation>
    <scope>NUCLEOTIDE SEQUENCE [LARGE SCALE GENOMIC DNA]</scope>
</reference>
<feature type="domain" description="Peptidase S11 D-alanyl-D-alanine carboxypeptidase A N-terminal" evidence="2">
    <location>
        <begin position="29"/>
        <end position="275"/>
    </location>
</feature>
<dbReference type="InterPro" id="IPR001967">
    <property type="entry name" value="Peptidase_S11_N"/>
</dbReference>
<keyword evidence="1" id="KW-0812">Transmembrane</keyword>
<organism evidence="3 4">
    <name type="scientific">Aerophobetes bacterium</name>
    <dbReference type="NCBI Taxonomy" id="2030807"/>
    <lineage>
        <taxon>Bacteria</taxon>
        <taxon>Candidatus Aerophobota</taxon>
    </lineage>
</organism>
<dbReference type="PANTHER" id="PTHR21581:SF6">
    <property type="entry name" value="TRAFFICKING PROTEIN PARTICLE COMPLEX SUBUNIT 12"/>
    <property type="match status" value="1"/>
</dbReference>
<dbReference type="PANTHER" id="PTHR21581">
    <property type="entry name" value="D-ALANYL-D-ALANINE CARBOXYPEPTIDASE"/>
    <property type="match status" value="1"/>
</dbReference>
<name>A0A2A4YNK0_UNCAE</name>
<dbReference type="Proteomes" id="UP000217838">
    <property type="component" value="Unassembled WGS sequence"/>
</dbReference>
<dbReference type="Pfam" id="PF00768">
    <property type="entry name" value="Peptidase_S11"/>
    <property type="match status" value="1"/>
</dbReference>
<dbReference type="SUPFAM" id="SSF56601">
    <property type="entry name" value="beta-lactamase/transpeptidase-like"/>
    <property type="match status" value="1"/>
</dbReference>
<comment type="caution">
    <text evidence="3">The sequence shown here is derived from an EMBL/GenBank/DDBJ whole genome shotgun (WGS) entry which is preliminary data.</text>
</comment>
<sequence length="434" mass="49138">MKSKLFQFLSIVFALLVPLSLPSKPFRINVQAKSAILVNAENLKILFEKNPKDKRSPASLTKLATVLTALEIEKDLDRTVVCPFDKLTKISRKKKTEAGYVDPPYTLEPDAMSDGIYSNEKLSIRDLIYGMMLPSGDDAANVLAHHLDENSIEGFMQKVNTTLKRIGCRDSHFENPHGLYYPGHATTAYDLALLASEAVKNEEFVKIVSSEKYQRPKTNKQPGRTIWNSNKLLRRGRFFYPNAFGIKTGYHETAGYTFVGAAKDKNRTLICVALACENYEEVYSDAINMFNTAFSEKKLARKLLNALDSLYTLPVKGAKEPLKAVLKEDLIYEYFPSEEEVLTPSIVWNSVKMPFISGEIVGAVQVKNEKGEILFNEALYVKENAIPSFGYRLRTVWGTLINVLIISFVVFSIGFVGLWIYRFFRKLTEKIFRS</sequence>
<feature type="transmembrane region" description="Helical" evidence="1">
    <location>
        <begin position="396"/>
        <end position="424"/>
    </location>
</feature>
<dbReference type="GO" id="GO:0009002">
    <property type="term" value="F:serine-type D-Ala-D-Ala carboxypeptidase activity"/>
    <property type="evidence" value="ECO:0007669"/>
    <property type="project" value="InterPro"/>
</dbReference>
<evidence type="ECO:0000313" key="3">
    <source>
        <dbReference type="EMBL" id="PCI96059.1"/>
    </source>
</evidence>
<dbReference type="InterPro" id="IPR012338">
    <property type="entry name" value="Beta-lactam/transpept-like"/>
</dbReference>
<proteinExistence type="predicted"/>
<dbReference type="EMBL" id="NVUU01000003">
    <property type="protein sequence ID" value="PCI96059.1"/>
    <property type="molecule type" value="Genomic_DNA"/>
</dbReference>